<dbReference type="SUPFAM" id="SSF69118">
    <property type="entry name" value="AhpD-like"/>
    <property type="match status" value="1"/>
</dbReference>
<evidence type="ECO:0000259" key="1">
    <source>
        <dbReference type="Pfam" id="PF02627"/>
    </source>
</evidence>
<accession>A0A0B2B3J9</accession>
<feature type="domain" description="Carboxymuconolactone decarboxylase-like" evidence="1">
    <location>
        <begin position="48"/>
        <end position="125"/>
    </location>
</feature>
<dbReference type="EMBL" id="PGEZ01000002">
    <property type="protein sequence ID" value="PJJ53430.1"/>
    <property type="molecule type" value="Genomic_DNA"/>
</dbReference>
<comment type="caution">
    <text evidence="2">The sequence shown here is derived from an EMBL/GenBank/DDBJ whole genome shotgun (WGS) entry which is preliminary data.</text>
</comment>
<dbReference type="InterPro" id="IPR029032">
    <property type="entry name" value="AhpD-like"/>
</dbReference>
<dbReference type="GO" id="GO:0051920">
    <property type="term" value="F:peroxiredoxin activity"/>
    <property type="evidence" value="ECO:0007669"/>
    <property type="project" value="InterPro"/>
</dbReference>
<organism evidence="2 3">
    <name type="scientific">Mumia flava</name>
    <dbReference type="NCBI Taxonomy" id="1348852"/>
    <lineage>
        <taxon>Bacteria</taxon>
        <taxon>Bacillati</taxon>
        <taxon>Actinomycetota</taxon>
        <taxon>Actinomycetes</taxon>
        <taxon>Propionibacteriales</taxon>
        <taxon>Nocardioidaceae</taxon>
        <taxon>Mumia</taxon>
    </lineage>
</organism>
<dbReference type="AlphaFoldDB" id="A0A0B2B3J9"/>
<name>A0A0B2B3J9_9ACTN</name>
<dbReference type="Pfam" id="PF02627">
    <property type="entry name" value="CMD"/>
    <property type="match status" value="1"/>
</dbReference>
<keyword evidence="3" id="KW-1185">Reference proteome</keyword>
<dbReference type="InterPro" id="IPR003779">
    <property type="entry name" value="CMD-like"/>
</dbReference>
<keyword evidence="2" id="KW-0575">Peroxidase</keyword>
<dbReference type="PANTHER" id="PTHR34846:SF10">
    <property type="entry name" value="CYTOPLASMIC PROTEIN"/>
    <property type="match status" value="1"/>
</dbReference>
<proteinExistence type="predicted"/>
<reference evidence="2 3" key="1">
    <citation type="submission" date="2017-11" db="EMBL/GenBank/DDBJ databases">
        <title>Genomic Encyclopedia of Archaeal and Bacterial Type Strains, Phase II (KMG-II): From Individual Species to Whole Genera.</title>
        <authorList>
            <person name="Goeker M."/>
        </authorList>
    </citation>
    <scope>NUCLEOTIDE SEQUENCE [LARGE SCALE GENOMIC DNA]</scope>
    <source>
        <strain evidence="2 3">DSM 27763</strain>
    </source>
</reference>
<evidence type="ECO:0000313" key="3">
    <source>
        <dbReference type="Proteomes" id="UP000230842"/>
    </source>
</evidence>
<sequence>MTSTARIPAAEVTGLYGWLAKTMSRKILGQVPESLGVLWHHQDVLKDLMKAGRKAEGWDQVDPNLATFANMAVSAHVGCSFCLDLHYYLAHDHNLDEEKAREVPRWRDSDVFTPTERRVLAFAEAMSETPLTVTDVMVDELVEDLGIPAVIELSARIGMMNLTTRMNIALGIEAQGLSSACGLPPLAVAPDAPVTLAVLSQA</sequence>
<dbReference type="Proteomes" id="UP000230842">
    <property type="component" value="Unassembled WGS sequence"/>
</dbReference>
<evidence type="ECO:0000313" key="2">
    <source>
        <dbReference type="EMBL" id="PJJ53430.1"/>
    </source>
</evidence>
<keyword evidence="2" id="KW-0560">Oxidoreductase</keyword>
<dbReference type="Gene3D" id="1.20.1290.10">
    <property type="entry name" value="AhpD-like"/>
    <property type="match status" value="1"/>
</dbReference>
<dbReference type="PANTHER" id="PTHR34846">
    <property type="entry name" value="4-CARBOXYMUCONOLACTONE DECARBOXYLASE FAMILY PROTEIN (AFU_ORTHOLOGUE AFUA_6G11590)"/>
    <property type="match status" value="1"/>
</dbReference>
<gene>
    <name evidence="2" type="ORF">CLV56_2919</name>
</gene>
<dbReference type="OrthoDB" id="657225at2"/>
<dbReference type="RefSeq" id="WP_039361848.1">
    <property type="nucleotide sequence ID" value="NZ_PGEZ01000002.1"/>
</dbReference>
<protein>
    <submittedName>
        <fullName evidence="2">AhpD family alkylhydroperoxidase</fullName>
    </submittedName>
</protein>